<feature type="transmembrane region" description="Helical" evidence="1">
    <location>
        <begin position="41"/>
        <end position="59"/>
    </location>
</feature>
<gene>
    <name evidence="2" type="ORF">CR8_161</name>
</gene>
<reference evidence="2 3" key="1">
    <citation type="submission" date="2013-04" db="EMBL/GenBank/DDBJ databases">
        <title>Complete Genome Sequence of Cronobacter sakazakii Bacteriophage CR8.</title>
        <authorList>
            <person name="Kim Y."/>
            <person name="Shin H."/>
            <person name="Ryu S."/>
        </authorList>
    </citation>
    <scope>NUCLEOTIDE SEQUENCE [LARGE SCALE GENOMIC DNA]</scope>
</reference>
<protein>
    <submittedName>
        <fullName evidence="2">Uncharacterized protein</fullName>
    </submittedName>
</protein>
<sequence length="81" mass="8813">MNRLFKINLPLWTLAAVLIAFSGDSVNNWILSAVLGPDQMVTTFLNAFGATLATARLAYRGKSINRYDLALSLPALVTCLN</sequence>
<keyword evidence="1" id="KW-0812">Transmembrane</keyword>
<evidence type="ECO:0000313" key="3">
    <source>
        <dbReference type="Proteomes" id="UP000026984"/>
    </source>
</evidence>
<keyword evidence="1" id="KW-1133">Transmembrane helix</keyword>
<proteinExistence type="predicted"/>
<organism evidence="2 3">
    <name type="scientific">Cronobacter phage CR8</name>
    <dbReference type="NCBI Taxonomy" id="1327934"/>
    <lineage>
        <taxon>Viruses</taxon>
        <taxon>Duplodnaviria</taxon>
        <taxon>Heunggongvirae</taxon>
        <taxon>Uroviricota</taxon>
        <taxon>Caudoviricetes</taxon>
        <taxon>Vequintavirinae</taxon>
        <taxon>Certrevirus</taxon>
        <taxon>Certrevirus CR8</taxon>
    </lineage>
</organism>
<dbReference type="KEGG" id="vg:19686912"/>
<dbReference type="EMBL" id="KC954774">
    <property type="protein sequence ID" value="AIA64691.1"/>
    <property type="molecule type" value="Genomic_DNA"/>
</dbReference>
<evidence type="ECO:0000256" key="1">
    <source>
        <dbReference type="SAM" id="Phobius"/>
    </source>
</evidence>
<keyword evidence="1" id="KW-0472">Membrane</keyword>
<dbReference type="Proteomes" id="UP000026984">
    <property type="component" value="Segment"/>
</dbReference>
<dbReference type="RefSeq" id="YP_009042398.1">
    <property type="nucleotide sequence ID" value="NC_024354.1"/>
</dbReference>
<dbReference type="GeneID" id="19686912"/>
<name>A0A060AGG2_9CAUD</name>
<evidence type="ECO:0000313" key="2">
    <source>
        <dbReference type="EMBL" id="AIA64691.1"/>
    </source>
</evidence>
<keyword evidence="3" id="KW-1185">Reference proteome</keyword>
<accession>A0A060AGG2</accession>